<feature type="domain" description="Rv3660c-like CheY-like N-terminal" evidence="1">
    <location>
        <begin position="15"/>
        <end position="136"/>
    </location>
</feature>
<dbReference type="RefSeq" id="WP_344967645.1">
    <property type="nucleotide sequence ID" value="NZ_BAABDD010000003.1"/>
</dbReference>
<dbReference type="Pfam" id="PF26563">
    <property type="entry name" value="Rv3660c_N"/>
    <property type="match status" value="1"/>
</dbReference>
<dbReference type="Gene3D" id="3.40.50.300">
    <property type="entry name" value="P-loop containing nucleotide triphosphate hydrolases"/>
    <property type="match status" value="1"/>
</dbReference>
<evidence type="ECO:0000313" key="2">
    <source>
        <dbReference type="EMBL" id="GAA3730833.1"/>
    </source>
</evidence>
<protein>
    <submittedName>
        <fullName evidence="2">Septum formation initiator</fullName>
    </submittedName>
</protein>
<reference evidence="3" key="1">
    <citation type="journal article" date="2019" name="Int. J. Syst. Evol. Microbiol.">
        <title>The Global Catalogue of Microorganisms (GCM) 10K type strain sequencing project: providing services to taxonomists for standard genome sequencing and annotation.</title>
        <authorList>
            <consortium name="The Broad Institute Genomics Platform"/>
            <consortium name="The Broad Institute Genome Sequencing Center for Infectious Disease"/>
            <person name="Wu L."/>
            <person name="Ma J."/>
        </authorList>
    </citation>
    <scope>NUCLEOTIDE SEQUENCE [LARGE SCALE GENOMIC DNA]</scope>
    <source>
        <strain evidence="3">JCM 17137</strain>
    </source>
</reference>
<dbReference type="InterPro" id="IPR059050">
    <property type="entry name" value="Rv3660c_N"/>
</dbReference>
<gene>
    <name evidence="2" type="ORF">GCM10022402_09380</name>
</gene>
<evidence type="ECO:0000259" key="1">
    <source>
        <dbReference type="Pfam" id="PF26563"/>
    </source>
</evidence>
<dbReference type="InterPro" id="IPR022521">
    <property type="entry name" value="Rv3660c"/>
</dbReference>
<name>A0ABP7F3V5_9ACTN</name>
<dbReference type="InterPro" id="IPR027417">
    <property type="entry name" value="P-loop_NTPase"/>
</dbReference>
<comment type="caution">
    <text evidence="2">The sequence shown here is derived from an EMBL/GenBank/DDBJ whole genome shotgun (WGS) entry which is preliminary data.</text>
</comment>
<keyword evidence="3" id="KW-1185">Reference proteome</keyword>
<dbReference type="NCBIfam" id="TIGR03815">
    <property type="entry name" value="CpaE_hom_Actino"/>
    <property type="match status" value="1"/>
</dbReference>
<proteinExistence type="predicted"/>
<accession>A0ABP7F3V5</accession>
<dbReference type="Proteomes" id="UP001500908">
    <property type="component" value="Unassembled WGS sequence"/>
</dbReference>
<dbReference type="SUPFAM" id="SSF52540">
    <property type="entry name" value="P-loop containing nucleoside triphosphate hydrolases"/>
    <property type="match status" value="1"/>
</dbReference>
<sequence>MVTDTAVPLPRPLLVTDDPELLDDLLRLAAAADVEVTVAHTAAHAAREWRRVPLVVVGTDLVAPVATLEPERHPNVVVVARAPAVEMAPPTLADADNSDRAWRAVLGVGARELLSLPHEESRLVDLLAETTAAGEARAPLIAVVGGRGGAGASLLAVALALAGVRAKLRTVLVDADPLGGGLDLLIGDEHVTGARWHEFSQRRGRINWESLRETLPTTRGVTLLTWPREASAASPSVPPEAMRAVLASAVVGTDMVITDLPRAIDPAAEEVLRRTGTVLLVVPAEVHAVIAASRIVPALRERVADLRAVVRGGCPEGVSAEAVTLTLGVPLAGELVDEPDLSDTLEKGHTPATGSRSPLARFCDSFLARMTVHGPAP</sequence>
<dbReference type="PANTHER" id="PTHR43384:SF11">
    <property type="entry name" value="SEPTUM SITE DETERMINING PROTEIN"/>
    <property type="match status" value="1"/>
</dbReference>
<dbReference type="PANTHER" id="PTHR43384">
    <property type="entry name" value="SEPTUM SITE-DETERMINING PROTEIN MIND HOMOLOG, CHLOROPLASTIC-RELATED"/>
    <property type="match status" value="1"/>
</dbReference>
<evidence type="ECO:0000313" key="3">
    <source>
        <dbReference type="Proteomes" id="UP001500908"/>
    </source>
</evidence>
<dbReference type="InterPro" id="IPR050625">
    <property type="entry name" value="ParA/MinD_ATPase"/>
</dbReference>
<dbReference type="EMBL" id="BAABDD010000003">
    <property type="protein sequence ID" value="GAA3730833.1"/>
    <property type="molecule type" value="Genomic_DNA"/>
</dbReference>
<organism evidence="2 3">
    <name type="scientific">Salinactinospora qingdaonensis</name>
    <dbReference type="NCBI Taxonomy" id="702744"/>
    <lineage>
        <taxon>Bacteria</taxon>
        <taxon>Bacillati</taxon>
        <taxon>Actinomycetota</taxon>
        <taxon>Actinomycetes</taxon>
        <taxon>Streptosporangiales</taxon>
        <taxon>Nocardiopsidaceae</taxon>
        <taxon>Salinactinospora</taxon>
    </lineage>
</organism>